<feature type="domain" description="DUF6536" evidence="3">
    <location>
        <begin position="93"/>
        <end position="248"/>
    </location>
</feature>
<evidence type="ECO:0000256" key="1">
    <source>
        <dbReference type="SAM" id="MobiDB-lite"/>
    </source>
</evidence>
<evidence type="ECO:0000256" key="2">
    <source>
        <dbReference type="SAM" id="Phobius"/>
    </source>
</evidence>
<name>A0A1L9SXX7_9EURO</name>
<dbReference type="Pfam" id="PF20163">
    <property type="entry name" value="DUF6536"/>
    <property type="match status" value="1"/>
</dbReference>
<gene>
    <name evidence="4" type="ORF">ASPSYDRAFT_52526</name>
</gene>
<dbReference type="Proteomes" id="UP000184356">
    <property type="component" value="Unassembled WGS sequence"/>
</dbReference>
<dbReference type="InterPro" id="IPR046623">
    <property type="entry name" value="DUF6536"/>
</dbReference>
<feature type="transmembrane region" description="Helical" evidence="2">
    <location>
        <begin position="211"/>
        <end position="227"/>
    </location>
</feature>
<dbReference type="VEuPathDB" id="FungiDB:ASPSYDRAFT_52526"/>
<dbReference type="RefSeq" id="XP_040695836.1">
    <property type="nucleotide sequence ID" value="XM_040848502.1"/>
</dbReference>
<keyword evidence="2" id="KW-0472">Membrane</keyword>
<dbReference type="STRING" id="1036612.A0A1L9SXX7"/>
<keyword evidence="2" id="KW-1133">Transmembrane helix</keyword>
<feature type="transmembrane region" description="Helical" evidence="2">
    <location>
        <begin position="656"/>
        <end position="676"/>
    </location>
</feature>
<evidence type="ECO:0000313" key="5">
    <source>
        <dbReference type="Proteomes" id="UP000184356"/>
    </source>
</evidence>
<keyword evidence="5" id="KW-1185">Reference proteome</keyword>
<dbReference type="EMBL" id="KV878606">
    <property type="protein sequence ID" value="OJJ52030.1"/>
    <property type="molecule type" value="Genomic_DNA"/>
</dbReference>
<dbReference type="PANTHER" id="PTHR35395:SF1">
    <property type="entry name" value="DUF6536 DOMAIN-CONTAINING PROTEIN"/>
    <property type="match status" value="1"/>
</dbReference>
<keyword evidence="2" id="KW-0812">Transmembrane</keyword>
<organism evidence="4 5">
    <name type="scientific">Aspergillus sydowii CBS 593.65</name>
    <dbReference type="NCBI Taxonomy" id="1036612"/>
    <lineage>
        <taxon>Eukaryota</taxon>
        <taxon>Fungi</taxon>
        <taxon>Dikarya</taxon>
        <taxon>Ascomycota</taxon>
        <taxon>Pezizomycotina</taxon>
        <taxon>Eurotiomycetes</taxon>
        <taxon>Eurotiomycetidae</taxon>
        <taxon>Eurotiales</taxon>
        <taxon>Aspergillaceae</taxon>
        <taxon>Aspergillus</taxon>
        <taxon>Aspergillus subgen. Nidulantes</taxon>
    </lineage>
</organism>
<dbReference type="PANTHER" id="PTHR35395">
    <property type="entry name" value="DUF6536 DOMAIN-CONTAINING PROTEIN"/>
    <property type="match status" value="1"/>
</dbReference>
<proteinExistence type="predicted"/>
<accession>A0A1L9SXX7</accession>
<dbReference type="AlphaFoldDB" id="A0A1L9SXX7"/>
<reference evidence="5" key="1">
    <citation type="journal article" date="2017" name="Genome Biol.">
        <title>Comparative genomics reveals high biological diversity and specific adaptations in the industrially and medically important fungal genus Aspergillus.</title>
        <authorList>
            <person name="de Vries R.P."/>
            <person name="Riley R."/>
            <person name="Wiebenga A."/>
            <person name="Aguilar-Osorio G."/>
            <person name="Amillis S."/>
            <person name="Uchima C.A."/>
            <person name="Anderluh G."/>
            <person name="Asadollahi M."/>
            <person name="Askin M."/>
            <person name="Barry K."/>
            <person name="Battaglia E."/>
            <person name="Bayram O."/>
            <person name="Benocci T."/>
            <person name="Braus-Stromeyer S.A."/>
            <person name="Caldana C."/>
            <person name="Canovas D."/>
            <person name="Cerqueira G.C."/>
            <person name="Chen F."/>
            <person name="Chen W."/>
            <person name="Choi C."/>
            <person name="Clum A."/>
            <person name="Dos Santos R.A."/>
            <person name="Damasio A.R."/>
            <person name="Diallinas G."/>
            <person name="Emri T."/>
            <person name="Fekete E."/>
            <person name="Flipphi M."/>
            <person name="Freyberg S."/>
            <person name="Gallo A."/>
            <person name="Gournas C."/>
            <person name="Habgood R."/>
            <person name="Hainaut M."/>
            <person name="Harispe M.L."/>
            <person name="Henrissat B."/>
            <person name="Hilden K.S."/>
            <person name="Hope R."/>
            <person name="Hossain A."/>
            <person name="Karabika E."/>
            <person name="Karaffa L."/>
            <person name="Karanyi Z."/>
            <person name="Krasevec N."/>
            <person name="Kuo A."/>
            <person name="Kusch H."/>
            <person name="LaButti K."/>
            <person name="Lagendijk E.L."/>
            <person name="Lapidus A."/>
            <person name="Levasseur A."/>
            <person name="Lindquist E."/>
            <person name="Lipzen A."/>
            <person name="Logrieco A.F."/>
            <person name="MacCabe A."/>
            <person name="Maekelae M.R."/>
            <person name="Malavazi I."/>
            <person name="Melin P."/>
            <person name="Meyer V."/>
            <person name="Mielnichuk N."/>
            <person name="Miskei M."/>
            <person name="Molnar A.P."/>
            <person name="Mule G."/>
            <person name="Ngan C.Y."/>
            <person name="Orejas M."/>
            <person name="Orosz E."/>
            <person name="Ouedraogo J.P."/>
            <person name="Overkamp K.M."/>
            <person name="Park H.-S."/>
            <person name="Perrone G."/>
            <person name="Piumi F."/>
            <person name="Punt P.J."/>
            <person name="Ram A.F."/>
            <person name="Ramon A."/>
            <person name="Rauscher S."/>
            <person name="Record E."/>
            <person name="Riano-Pachon D.M."/>
            <person name="Robert V."/>
            <person name="Roehrig J."/>
            <person name="Ruller R."/>
            <person name="Salamov A."/>
            <person name="Salih N.S."/>
            <person name="Samson R.A."/>
            <person name="Sandor E."/>
            <person name="Sanguinetti M."/>
            <person name="Schuetze T."/>
            <person name="Sepcic K."/>
            <person name="Shelest E."/>
            <person name="Sherlock G."/>
            <person name="Sophianopoulou V."/>
            <person name="Squina F.M."/>
            <person name="Sun H."/>
            <person name="Susca A."/>
            <person name="Todd R.B."/>
            <person name="Tsang A."/>
            <person name="Unkles S.E."/>
            <person name="van de Wiele N."/>
            <person name="van Rossen-Uffink D."/>
            <person name="Oliveira J.V."/>
            <person name="Vesth T.C."/>
            <person name="Visser J."/>
            <person name="Yu J.-H."/>
            <person name="Zhou M."/>
            <person name="Andersen M.R."/>
            <person name="Archer D.B."/>
            <person name="Baker S.E."/>
            <person name="Benoit I."/>
            <person name="Brakhage A.A."/>
            <person name="Braus G.H."/>
            <person name="Fischer R."/>
            <person name="Frisvad J.C."/>
            <person name="Goldman G.H."/>
            <person name="Houbraken J."/>
            <person name="Oakley B."/>
            <person name="Pocsi I."/>
            <person name="Scazzocchio C."/>
            <person name="Seiboth B."/>
            <person name="vanKuyk P.A."/>
            <person name="Wortman J."/>
            <person name="Dyer P.S."/>
            <person name="Grigoriev I.V."/>
        </authorList>
    </citation>
    <scope>NUCLEOTIDE SEQUENCE [LARGE SCALE GENOMIC DNA]</scope>
    <source>
        <strain evidence="5">CBS 593.65</strain>
    </source>
</reference>
<feature type="transmembrane region" description="Helical" evidence="2">
    <location>
        <begin position="490"/>
        <end position="510"/>
    </location>
</feature>
<feature type="transmembrane region" description="Helical" evidence="2">
    <location>
        <begin position="774"/>
        <end position="795"/>
    </location>
</feature>
<sequence length="870" mass="97497">MADRRGPMYSFDSSESDDDGSPTTTADQEDCTGKFPSGEPSLRRQLFQRMRRSRPWDIFYKGKELFQNIERNCKIESIPLPLVKAEILPRQEWVKGAMLCAWGTALIAVLNIILTLVAVGIGYSKKPGDKHFAHAELYQGNCSVTGAWATGMHLVINVLSSILLAASNYVMQCLSAPSRADVDKSHSKRDWLDIGTLSLRNLWVMDAKRKTLWALLLISSLPIHMLYNATIFSSISTVDYGIVVIPSDLGRNESLVKDKYEAYSFFQIVGFSPDDILAQRFNGTFRNLSLRDCINTYNVEYNTKASTLLLVTDRNNLHGSSSLASLSQMWGSQDYWMEGQLESISRSRGNSFQLEPAKWNYPKWSFKASRADAWGSLSHLYPARARIQNDTIYYNILNDTHSLTTFLLNENPNETQLGAFLNAGSNWQNSSWAAQILFRIDAPWIPHEKYPITVPSGETSYSLYYYGVPGVRNITISGCMTNDADQHCQLYFSLPICLTVIACNVIKVFCMYMAARTDHREVLLTVGDALSSFLDKPDATTRGHCFLPGNDMISGSRTWVKNAPAMPCNTNPIYKAVSWRERPQLLPKRKRWLQAASWRRWAFTYILFFICLAVSIFLYSLATDSFTLSVSYVSTLGMGKPNDSAILLPSRKDESLIALALLANTPQLIFSTLYLLCNGLFTCKLAVAEYNDFATQRKPLRVSWPKGKQRSTYYLSLPYRYSVPLITVSAAMHWLISQCIFLVKINAFGVHGQEVAHSGYSDTKSIKACGYSPLAMFITIIVGLAAMTVLFGFSLRPLRSNMPLISSCSAAISTACHPPPGDDDASTKPVMWGQVWQDSGDGSSSDKVTPENQVERYAYCSFTSKEVTWH</sequence>
<feature type="transmembrane region" description="Helical" evidence="2">
    <location>
        <begin position="99"/>
        <end position="123"/>
    </location>
</feature>
<dbReference type="OrthoDB" id="5429634at2759"/>
<protein>
    <recommendedName>
        <fullName evidence="3">DUF6536 domain-containing protein</fullName>
    </recommendedName>
</protein>
<feature type="transmembrane region" description="Helical" evidence="2">
    <location>
        <begin position="601"/>
        <end position="622"/>
    </location>
</feature>
<evidence type="ECO:0000259" key="3">
    <source>
        <dbReference type="Pfam" id="PF20163"/>
    </source>
</evidence>
<evidence type="ECO:0000313" key="4">
    <source>
        <dbReference type="EMBL" id="OJJ52030.1"/>
    </source>
</evidence>
<dbReference type="GeneID" id="63764575"/>
<feature type="region of interest" description="Disordered" evidence="1">
    <location>
        <begin position="1"/>
        <end position="40"/>
    </location>
</feature>
<feature type="transmembrane region" description="Helical" evidence="2">
    <location>
        <begin position="147"/>
        <end position="170"/>
    </location>
</feature>